<evidence type="ECO:0000313" key="3">
    <source>
        <dbReference type="Proteomes" id="UP001152795"/>
    </source>
</evidence>
<dbReference type="AlphaFoldDB" id="A0A6S7G848"/>
<protein>
    <submittedName>
        <fullName evidence="2">Uncharacterized protein</fullName>
    </submittedName>
</protein>
<dbReference type="EMBL" id="CACRXK020000849">
    <property type="protein sequence ID" value="CAB3985259.1"/>
    <property type="molecule type" value="Genomic_DNA"/>
</dbReference>
<feature type="region of interest" description="Disordered" evidence="1">
    <location>
        <begin position="326"/>
        <end position="349"/>
    </location>
</feature>
<sequence length="375" mass="43182">MTDRPYLLEIPGNKLTVQFYNALRKKIGIEDNVTRTIILFFLDSAVPHRSPRNLVKYLAAYNDANHKTVRKLFETQFEIKWQTESGDPDLFSFYGFCKDVVNRTSTGRGRGRGRGRRPGRDPINEVMTYKTRRAHVLSKLYHAQDELHKIRDLTYQKLCPPVYARKDDGTWVTFTFEEKNASKAIRFSRQEPANIGWISNEDLRVYIQSNSVKEYENFPSGKGQLYWAVLEEDDFDNQVQDFGRTQVYVGQAVNGIKERWMGGGKSHCKRMGVARDVMCNMLSYDPTPLQSEQLVDLRLLLHKAWNQDGENSGLFIMDKFTKEGTGKQKKITGDASKLGQAEKDNIDGKKASTSNEFILTENWNPKDMRYGMNGK</sequence>
<proteinExistence type="predicted"/>
<keyword evidence="3" id="KW-1185">Reference proteome</keyword>
<evidence type="ECO:0000256" key="1">
    <source>
        <dbReference type="SAM" id="MobiDB-lite"/>
    </source>
</evidence>
<organism evidence="2 3">
    <name type="scientific">Paramuricea clavata</name>
    <name type="common">Red gorgonian</name>
    <name type="synonym">Violescent sea-whip</name>
    <dbReference type="NCBI Taxonomy" id="317549"/>
    <lineage>
        <taxon>Eukaryota</taxon>
        <taxon>Metazoa</taxon>
        <taxon>Cnidaria</taxon>
        <taxon>Anthozoa</taxon>
        <taxon>Octocorallia</taxon>
        <taxon>Malacalcyonacea</taxon>
        <taxon>Plexauridae</taxon>
        <taxon>Paramuricea</taxon>
    </lineage>
</organism>
<dbReference type="Proteomes" id="UP001152795">
    <property type="component" value="Unassembled WGS sequence"/>
</dbReference>
<accession>A0A6S7G848</accession>
<comment type="caution">
    <text evidence="2">The sequence shown here is derived from an EMBL/GenBank/DDBJ whole genome shotgun (WGS) entry which is preliminary data.</text>
</comment>
<name>A0A6S7G848_PARCT</name>
<evidence type="ECO:0000313" key="2">
    <source>
        <dbReference type="EMBL" id="CAB3985259.1"/>
    </source>
</evidence>
<feature type="compositionally biased region" description="Basic and acidic residues" evidence="1">
    <location>
        <begin position="340"/>
        <end position="349"/>
    </location>
</feature>
<gene>
    <name evidence="2" type="ORF">PACLA_8A082241</name>
</gene>
<reference evidence="2" key="1">
    <citation type="submission" date="2020-04" db="EMBL/GenBank/DDBJ databases">
        <authorList>
            <person name="Alioto T."/>
            <person name="Alioto T."/>
            <person name="Gomez Garrido J."/>
        </authorList>
    </citation>
    <scope>NUCLEOTIDE SEQUENCE</scope>
    <source>
        <strain evidence="2">A484AB</strain>
    </source>
</reference>